<proteinExistence type="predicted"/>
<comment type="caution">
    <text evidence="1">The sequence shown here is derived from an EMBL/GenBank/DDBJ whole genome shotgun (WGS) entry which is preliminary data.</text>
</comment>
<gene>
    <name evidence="1" type="ORF">GCM10007853_19670</name>
</gene>
<keyword evidence="2" id="KW-1185">Reference proteome</keyword>
<evidence type="ECO:0000313" key="1">
    <source>
        <dbReference type="EMBL" id="GLQ24093.1"/>
    </source>
</evidence>
<protein>
    <submittedName>
        <fullName evidence="1">Uncharacterized protein</fullName>
    </submittedName>
</protein>
<reference evidence="1" key="2">
    <citation type="submission" date="2023-01" db="EMBL/GenBank/DDBJ databases">
        <title>Draft genome sequence of Algimonas ampicilliniresistens strain NBRC 108219.</title>
        <authorList>
            <person name="Sun Q."/>
            <person name="Mori K."/>
        </authorList>
    </citation>
    <scope>NUCLEOTIDE SEQUENCE</scope>
    <source>
        <strain evidence="1">NBRC 108219</strain>
    </source>
</reference>
<evidence type="ECO:0000313" key="2">
    <source>
        <dbReference type="Proteomes" id="UP001161391"/>
    </source>
</evidence>
<dbReference type="EMBL" id="BSNK01000002">
    <property type="protein sequence ID" value="GLQ24093.1"/>
    <property type="molecule type" value="Genomic_DNA"/>
</dbReference>
<organism evidence="1 2">
    <name type="scientific">Algimonas ampicilliniresistens</name>
    <dbReference type="NCBI Taxonomy" id="1298735"/>
    <lineage>
        <taxon>Bacteria</taxon>
        <taxon>Pseudomonadati</taxon>
        <taxon>Pseudomonadota</taxon>
        <taxon>Alphaproteobacteria</taxon>
        <taxon>Maricaulales</taxon>
        <taxon>Robiginitomaculaceae</taxon>
        <taxon>Algimonas</taxon>
    </lineage>
</organism>
<sequence>MLETLQRAVPMAIIPKADLFSVNQIKVKQVRGSVRPMRQHRPEPVGVSTGLSRADRKIQQPMITAMVNKRPINRVDMIRADIIKGVTIRAPTPKAAINKAVTIKTVPMPISLAGVSLTEWA</sequence>
<name>A0ABQ5V9D3_9PROT</name>
<reference evidence="1" key="1">
    <citation type="journal article" date="2014" name="Int. J. Syst. Evol. Microbiol.">
        <title>Complete genome of a new Firmicutes species belonging to the dominant human colonic microbiota ('Ruminococcus bicirculans') reveals two chromosomes and a selective capacity to utilize plant glucans.</title>
        <authorList>
            <consortium name="NISC Comparative Sequencing Program"/>
            <person name="Wegmann U."/>
            <person name="Louis P."/>
            <person name="Goesmann A."/>
            <person name="Henrissat B."/>
            <person name="Duncan S.H."/>
            <person name="Flint H.J."/>
        </authorList>
    </citation>
    <scope>NUCLEOTIDE SEQUENCE</scope>
    <source>
        <strain evidence="1">NBRC 108219</strain>
    </source>
</reference>
<dbReference type="Proteomes" id="UP001161391">
    <property type="component" value="Unassembled WGS sequence"/>
</dbReference>
<accession>A0ABQ5V9D3</accession>